<sequence length="159" mass="16839">MGGACTTFHYWLVPTHVTSRRKSTLCTAPRGVARADGPMNSLVLNFIKCAVSGGMDMTGKISSSLTTSMGGSLIARCSALWTVTHIRCQLRAPLWSLPARGSLSRAISHPRSGTRRTVTRSHCSGDSPVFGGAPVGLRWNKSGQISLPTPSIFEGPGDV</sequence>
<evidence type="ECO:0000313" key="2">
    <source>
        <dbReference type="Proteomes" id="UP000131648"/>
    </source>
</evidence>
<accession>Q9DXG1</accession>
<dbReference type="EMBL" id="AF311299">
    <property type="protein sequence ID" value="AAG30559.1"/>
    <property type="molecule type" value="Genomic_DNA"/>
</dbReference>
<protein>
    <submittedName>
        <fullName evidence="1">Uncharacterized protein</fullName>
    </submittedName>
</protein>
<dbReference type="Pfam" id="PF05080">
    <property type="entry name" value="DUF681"/>
    <property type="match status" value="1"/>
</dbReference>
<organismHost>
    <name type="scientific">Gracula</name>
    <dbReference type="NCBI Taxonomy" id="116991"/>
</organismHost>
<reference evidence="1 2" key="1">
    <citation type="journal article" date="2001" name="Virology">
        <title>Genetic diversity of beak and feather disease virus detected in psittacine species in Australia.</title>
        <authorList>
            <person name="Bassami M.R."/>
            <person name="Ypelaar I."/>
            <person name="Berryman D."/>
            <person name="Wilcox G.E."/>
            <person name="Raidal S.R."/>
        </authorList>
    </citation>
    <scope>NUCLEOTIDE SEQUENCE [LARGE SCALE GENOMIC DNA]</scope>
</reference>
<name>Q9DXG1_BFDV</name>
<organism evidence="1 2">
    <name type="scientific">Beak and feather disease virus</name>
    <name type="common">BFDV</name>
    <dbReference type="NCBI Taxonomy" id="77856"/>
    <lineage>
        <taxon>Viruses</taxon>
        <taxon>Monodnaviria</taxon>
        <taxon>Shotokuvirae</taxon>
        <taxon>Cressdnaviricota</taxon>
        <taxon>Arfiviricetes</taxon>
        <taxon>Cirlivirales</taxon>
        <taxon>Circoviridae</taxon>
        <taxon>Circovirus</taxon>
        <taxon>Circovirus parrot</taxon>
    </lineage>
</organism>
<proteinExistence type="predicted"/>
<evidence type="ECO:0000313" key="1">
    <source>
        <dbReference type="EMBL" id="AAG30559.1"/>
    </source>
</evidence>
<dbReference type="Proteomes" id="UP000131648">
    <property type="component" value="Segment"/>
</dbReference>
<dbReference type="InterPro" id="IPR007772">
    <property type="entry name" value="BFDV_Orf5"/>
</dbReference>
<organismHost>
    <name type="scientific">Psittaciformes</name>
    <name type="common">parrots and others</name>
    <dbReference type="NCBI Taxonomy" id="9223"/>
</organismHost>